<evidence type="ECO:0000313" key="3">
    <source>
        <dbReference type="EMBL" id="MEX0428170.1"/>
    </source>
</evidence>
<sequence length="244" mass="24651">MTTSVATRTSPAPEPRNGTRWGRAGMLATVAAAAVVGIATLVDQHVLALYLDIDSEASPASFNTTALVGQDVGFGMVPTSVNGTQKSVLRAGFASATLDGFCLSQTQSLGALGSFTLKVTAGNGTSATDISASNASFDLVNFTAADAGIVLSGQDQIGLATSDITTTKTGTSYDSNPLGGPETSYGKGWIGIDASKGSFTKLKGKLYSARVLGNISLPRLSIKAFSGTSGDASACDAATTAYQN</sequence>
<dbReference type="EMBL" id="JBFPJR010000017">
    <property type="protein sequence ID" value="MEX0428170.1"/>
    <property type="molecule type" value="Genomic_DNA"/>
</dbReference>
<keyword evidence="2" id="KW-0812">Transmembrane</keyword>
<dbReference type="RefSeq" id="WP_367994138.1">
    <property type="nucleotide sequence ID" value="NZ_JBFPJR010000017.1"/>
</dbReference>
<feature type="compositionally biased region" description="Polar residues" evidence="1">
    <location>
        <begin position="1"/>
        <end position="10"/>
    </location>
</feature>
<feature type="region of interest" description="Disordered" evidence="1">
    <location>
        <begin position="1"/>
        <end position="20"/>
    </location>
</feature>
<dbReference type="InterPro" id="IPR046198">
    <property type="entry name" value="DUF6230"/>
</dbReference>
<evidence type="ECO:0000313" key="4">
    <source>
        <dbReference type="Proteomes" id="UP001556631"/>
    </source>
</evidence>
<evidence type="ECO:0000256" key="1">
    <source>
        <dbReference type="SAM" id="MobiDB-lite"/>
    </source>
</evidence>
<proteinExistence type="predicted"/>
<reference evidence="3 4" key="1">
    <citation type="submission" date="2024-07" db="EMBL/GenBank/DDBJ databases">
        <authorList>
            <person name="Lee S."/>
            <person name="Kang M."/>
        </authorList>
    </citation>
    <scope>NUCLEOTIDE SEQUENCE [LARGE SCALE GENOMIC DNA]</scope>
    <source>
        <strain evidence="3 4">DS6</strain>
    </source>
</reference>
<dbReference type="Pfam" id="PF19741">
    <property type="entry name" value="DUF6230"/>
    <property type="match status" value="1"/>
</dbReference>
<protein>
    <submittedName>
        <fullName evidence="3">DUF6230 family protein</fullName>
    </submittedName>
</protein>
<dbReference type="Proteomes" id="UP001556631">
    <property type="component" value="Unassembled WGS sequence"/>
</dbReference>
<accession>A0ABV3T1M7</accession>
<feature type="transmembrane region" description="Helical" evidence="2">
    <location>
        <begin position="21"/>
        <end position="42"/>
    </location>
</feature>
<organism evidence="3 4">
    <name type="scientific">Nocardioides eburneus</name>
    <dbReference type="NCBI Taxonomy" id="3231482"/>
    <lineage>
        <taxon>Bacteria</taxon>
        <taxon>Bacillati</taxon>
        <taxon>Actinomycetota</taxon>
        <taxon>Actinomycetes</taxon>
        <taxon>Propionibacteriales</taxon>
        <taxon>Nocardioidaceae</taxon>
        <taxon>Nocardioides</taxon>
    </lineage>
</organism>
<comment type="caution">
    <text evidence="3">The sequence shown here is derived from an EMBL/GenBank/DDBJ whole genome shotgun (WGS) entry which is preliminary data.</text>
</comment>
<gene>
    <name evidence="3" type="ORF">AB3X52_11115</name>
</gene>
<keyword evidence="2" id="KW-0472">Membrane</keyword>
<name>A0ABV3T1M7_9ACTN</name>
<keyword evidence="4" id="KW-1185">Reference proteome</keyword>
<keyword evidence="2" id="KW-1133">Transmembrane helix</keyword>
<evidence type="ECO:0000256" key="2">
    <source>
        <dbReference type="SAM" id="Phobius"/>
    </source>
</evidence>